<evidence type="ECO:0000256" key="1">
    <source>
        <dbReference type="SAM" id="MobiDB-lite"/>
    </source>
</evidence>
<evidence type="ECO:0000313" key="2">
    <source>
        <dbReference type="EMBL" id="MCE3214653.1"/>
    </source>
</evidence>
<feature type="region of interest" description="Disordered" evidence="1">
    <location>
        <begin position="16"/>
        <end position="51"/>
    </location>
</feature>
<feature type="non-terminal residue" evidence="2">
    <location>
        <position position="93"/>
    </location>
</feature>
<reference evidence="2 3" key="1">
    <citation type="journal article" date="2021" name="BMC Genomics">
        <title>Datura genome reveals duplications of psychoactive alkaloid biosynthetic genes and high mutation rate following tissue culture.</title>
        <authorList>
            <person name="Rajewski A."/>
            <person name="Carter-House D."/>
            <person name="Stajich J."/>
            <person name="Litt A."/>
        </authorList>
    </citation>
    <scope>NUCLEOTIDE SEQUENCE [LARGE SCALE GENOMIC DNA]</scope>
    <source>
        <strain evidence="2">AR-01</strain>
    </source>
</reference>
<proteinExistence type="predicted"/>
<organism evidence="2 3">
    <name type="scientific">Datura stramonium</name>
    <name type="common">Jimsonweed</name>
    <name type="synonym">Common thornapple</name>
    <dbReference type="NCBI Taxonomy" id="4076"/>
    <lineage>
        <taxon>Eukaryota</taxon>
        <taxon>Viridiplantae</taxon>
        <taxon>Streptophyta</taxon>
        <taxon>Embryophyta</taxon>
        <taxon>Tracheophyta</taxon>
        <taxon>Spermatophyta</taxon>
        <taxon>Magnoliopsida</taxon>
        <taxon>eudicotyledons</taxon>
        <taxon>Gunneridae</taxon>
        <taxon>Pentapetalae</taxon>
        <taxon>asterids</taxon>
        <taxon>lamiids</taxon>
        <taxon>Solanales</taxon>
        <taxon>Solanaceae</taxon>
        <taxon>Solanoideae</taxon>
        <taxon>Datureae</taxon>
        <taxon>Datura</taxon>
    </lineage>
</organism>
<feature type="region of interest" description="Disordered" evidence="1">
    <location>
        <begin position="63"/>
        <end position="93"/>
    </location>
</feature>
<comment type="caution">
    <text evidence="2">The sequence shown here is derived from an EMBL/GenBank/DDBJ whole genome shotgun (WGS) entry which is preliminary data.</text>
</comment>
<accession>A0ABS8WRJ4</accession>
<dbReference type="Proteomes" id="UP000823775">
    <property type="component" value="Unassembled WGS sequence"/>
</dbReference>
<gene>
    <name evidence="2" type="ORF">HAX54_052974</name>
</gene>
<protein>
    <submittedName>
        <fullName evidence="2">Uncharacterized protein</fullName>
    </submittedName>
</protein>
<keyword evidence="3" id="KW-1185">Reference proteome</keyword>
<dbReference type="EMBL" id="JACEIK010009749">
    <property type="protein sequence ID" value="MCE3214653.1"/>
    <property type="molecule type" value="Genomic_DNA"/>
</dbReference>
<sequence>MSRKLRGCMLGFDAPFNPLRVKGAHGRGRKERQTDLENDSNGPSGDGASLEAMVLPLSPRNISAYSFLSGGKDKETSDPGDDSTRPPTSWSQN</sequence>
<evidence type="ECO:0000313" key="3">
    <source>
        <dbReference type="Proteomes" id="UP000823775"/>
    </source>
</evidence>
<name>A0ABS8WRJ4_DATST</name>